<evidence type="ECO:0000256" key="3">
    <source>
        <dbReference type="ARBA" id="ARBA00023163"/>
    </source>
</evidence>
<evidence type="ECO:0000313" key="6">
    <source>
        <dbReference type="Proteomes" id="UP000653578"/>
    </source>
</evidence>
<feature type="domain" description="HTH araC/xylS-type" evidence="4">
    <location>
        <begin position="205"/>
        <end position="303"/>
    </location>
</feature>
<dbReference type="PANTHER" id="PTHR43280">
    <property type="entry name" value="ARAC-FAMILY TRANSCRIPTIONAL REGULATOR"/>
    <property type="match status" value="1"/>
</dbReference>
<dbReference type="InterPro" id="IPR018060">
    <property type="entry name" value="HTH_AraC"/>
</dbReference>
<dbReference type="PROSITE" id="PS00041">
    <property type="entry name" value="HTH_ARAC_FAMILY_1"/>
    <property type="match status" value="1"/>
</dbReference>
<evidence type="ECO:0000259" key="4">
    <source>
        <dbReference type="PROSITE" id="PS01124"/>
    </source>
</evidence>
<dbReference type="InterPro" id="IPR003313">
    <property type="entry name" value="AraC-bd"/>
</dbReference>
<dbReference type="PANTHER" id="PTHR43280:SF30">
    <property type="entry name" value="MMSAB OPERON REGULATORY PROTEIN"/>
    <property type="match status" value="1"/>
</dbReference>
<dbReference type="InterPro" id="IPR037923">
    <property type="entry name" value="HTH-like"/>
</dbReference>
<dbReference type="RefSeq" id="WP_171630302.1">
    <property type="nucleotide sequence ID" value="NZ_WHNY01000036.1"/>
</dbReference>
<protein>
    <submittedName>
        <fullName evidence="5">Helix-turn-helix domain-containing protein</fullName>
    </submittedName>
</protein>
<keyword evidence="3" id="KW-0804">Transcription</keyword>
<dbReference type="SUPFAM" id="SSF46689">
    <property type="entry name" value="Homeodomain-like"/>
    <property type="match status" value="2"/>
</dbReference>
<name>A0ABX1X916_9BACL</name>
<dbReference type="PROSITE" id="PS01124">
    <property type="entry name" value="HTH_ARAC_FAMILY_2"/>
    <property type="match status" value="1"/>
</dbReference>
<dbReference type="InterPro" id="IPR014710">
    <property type="entry name" value="RmlC-like_jellyroll"/>
</dbReference>
<keyword evidence="1" id="KW-0805">Transcription regulation</keyword>
<evidence type="ECO:0000256" key="1">
    <source>
        <dbReference type="ARBA" id="ARBA00023015"/>
    </source>
</evidence>
<dbReference type="InterPro" id="IPR009057">
    <property type="entry name" value="Homeodomain-like_sf"/>
</dbReference>
<proteinExistence type="predicted"/>
<evidence type="ECO:0000313" key="5">
    <source>
        <dbReference type="EMBL" id="NOU64576.1"/>
    </source>
</evidence>
<reference evidence="5 6" key="1">
    <citation type="submission" date="2019-10" db="EMBL/GenBank/DDBJ databases">
        <title>Description of Paenibacillus humi sp. nov.</title>
        <authorList>
            <person name="Carlier A."/>
            <person name="Qi S."/>
        </authorList>
    </citation>
    <scope>NUCLEOTIDE SEQUENCE [LARGE SCALE GENOMIC DNA]</scope>
    <source>
        <strain evidence="5 6">LMG 31461</strain>
    </source>
</reference>
<accession>A0ABX1X916</accession>
<dbReference type="SMART" id="SM00342">
    <property type="entry name" value="HTH_ARAC"/>
    <property type="match status" value="1"/>
</dbReference>
<dbReference type="InterPro" id="IPR018062">
    <property type="entry name" value="HTH_AraC-typ_CS"/>
</dbReference>
<dbReference type="SUPFAM" id="SSF51215">
    <property type="entry name" value="Regulatory protein AraC"/>
    <property type="match status" value="1"/>
</dbReference>
<keyword evidence="2" id="KW-0238">DNA-binding</keyword>
<dbReference type="Pfam" id="PF12833">
    <property type="entry name" value="HTH_18"/>
    <property type="match status" value="1"/>
</dbReference>
<dbReference type="Pfam" id="PF02311">
    <property type="entry name" value="AraC_binding"/>
    <property type="match status" value="1"/>
</dbReference>
<dbReference type="EMBL" id="WHNY01000036">
    <property type="protein sequence ID" value="NOU64576.1"/>
    <property type="molecule type" value="Genomic_DNA"/>
</dbReference>
<dbReference type="Proteomes" id="UP000653578">
    <property type="component" value="Unassembled WGS sequence"/>
</dbReference>
<sequence>MSNIRQVDFLNLAPYVRYVHEFEHKEQYAVKVPPRIIYDYEMIFMIGGSGNYRINDRSFVLNAGDLCIIPPFVQNSFFVPQGQYCNYIAVHFDLVYMGHNYDFSPEDVYVNLDYQNMDSIPWEEELTHRPHVVLNEISFPDHMQPSDPIFVANTLKDLHATFVSKAYGYHLRLRILLLQLLEAVVKDIATNDGVGKRHKYRETIAGAIQIMKSQYKVPPDYRQMASDFGLSLNYFRTLFKEATGKAPLEYLIQIRMDKAKELLTTTNYSVGEISVMVGYDNIHHFSKLFKKIEGISPKHYLESLTGRKGVSTTRISPNTTWR</sequence>
<gene>
    <name evidence="5" type="ORF">GC096_11095</name>
</gene>
<keyword evidence="6" id="KW-1185">Reference proteome</keyword>
<organism evidence="5 6">
    <name type="scientific">Paenibacillus plantarum</name>
    <dbReference type="NCBI Taxonomy" id="2654975"/>
    <lineage>
        <taxon>Bacteria</taxon>
        <taxon>Bacillati</taxon>
        <taxon>Bacillota</taxon>
        <taxon>Bacilli</taxon>
        <taxon>Bacillales</taxon>
        <taxon>Paenibacillaceae</taxon>
        <taxon>Paenibacillus</taxon>
    </lineage>
</organism>
<dbReference type="Gene3D" id="2.60.120.10">
    <property type="entry name" value="Jelly Rolls"/>
    <property type="match status" value="1"/>
</dbReference>
<comment type="caution">
    <text evidence="5">The sequence shown here is derived from an EMBL/GenBank/DDBJ whole genome shotgun (WGS) entry which is preliminary data.</text>
</comment>
<evidence type="ECO:0000256" key="2">
    <source>
        <dbReference type="ARBA" id="ARBA00023125"/>
    </source>
</evidence>
<dbReference type="Gene3D" id="1.10.10.60">
    <property type="entry name" value="Homeodomain-like"/>
    <property type="match status" value="2"/>
</dbReference>